<proteinExistence type="predicted"/>
<gene>
    <name evidence="2" type="ORF">SAMN05444320_10491</name>
</gene>
<dbReference type="EMBL" id="FQVN01000004">
    <property type="protein sequence ID" value="SHF55981.1"/>
    <property type="molecule type" value="Genomic_DNA"/>
</dbReference>
<accession>A0A1M5CMP9</accession>
<feature type="compositionally biased region" description="Basic and acidic residues" evidence="1">
    <location>
        <begin position="142"/>
        <end position="157"/>
    </location>
</feature>
<dbReference type="OrthoDB" id="8948090at2"/>
<dbReference type="Proteomes" id="UP000184501">
    <property type="component" value="Unassembled WGS sequence"/>
</dbReference>
<sequence length="414" mass="45476">MDEDRIKRVSYSDGQYLRLEDFQAEQDYHVRMRRRHNLAGHTWGVVTGLELLAERDKLSVQPGFAIDGYGRELVLLSRADVPIQPSADEVRTYDVWLYYYCYAVDPAPPGYATCPQKDVPWSNYYRWVEEPRVLVTPAHGPPKPDEPPAVPEGDRKFGPVHPSPDEAAKWPVLLARVMAGGQTTHFFEIDYSCRRYVGVRAGSVCHPDGTVRLDLTPTGTDPKRDFGVILRKEDKDQELLAVSENGTRFPKGMTVAGEIRVDGGALAFPASEVTPTTQLPWKVYTAKEAATNRQELRVELPDDRKSALVVGAWSTEKNCFAPLLSIGADNTVTVHGTLVVNGKLEGGVGGTREGPDAVPPAPPEVSLSEGIADMFGACPELIPRLVELLRARHPAAAQVLAEVVGQHGRRDPGA</sequence>
<dbReference type="AlphaFoldDB" id="A0A1M5CMP9"/>
<evidence type="ECO:0000256" key="1">
    <source>
        <dbReference type="SAM" id="MobiDB-lite"/>
    </source>
</evidence>
<reference evidence="2 3" key="1">
    <citation type="submission" date="2016-11" db="EMBL/GenBank/DDBJ databases">
        <authorList>
            <person name="Jaros S."/>
            <person name="Januszkiewicz K."/>
            <person name="Wedrychowicz H."/>
        </authorList>
    </citation>
    <scope>NUCLEOTIDE SEQUENCE [LARGE SCALE GENOMIC DNA]</scope>
    <source>
        <strain evidence="2 3">DSM 44523</strain>
    </source>
</reference>
<name>A0A1M5CMP9_STRHI</name>
<dbReference type="RefSeq" id="WP_073482943.1">
    <property type="nucleotide sequence ID" value="NZ_FQVN01000004.1"/>
</dbReference>
<dbReference type="STRING" id="2017.SAMN05444320_10491"/>
<evidence type="ECO:0000313" key="3">
    <source>
        <dbReference type="Proteomes" id="UP000184501"/>
    </source>
</evidence>
<feature type="region of interest" description="Disordered" evidence="1">
    <location>
        <begin position="136"/>
        <end position="157"/>
    </location>
</feature>
<organism evidence="2 3">
    <name type="scientific">Streptoalloteichus hindustanus</name>
    <dbReference type="NCBI Taxonomy" id="2017"/>
    <lineage>
        <taxon>Bacteria</taxon>
        <taxon>Bacillati</taxon>
        <taxon>Actinomycetota</taxon>
        <taxon>Actinomycetes</taxon>
        <taxon>Pseudonocardiales</taxon>
        <taxon>Pseudonocardiaceae</taxon>
        <taxon>Streptoalloteichus</taxon>
    </lineage>
</organism>
<protein>
    <submittedName>
        <fullName evidence="2">Uncharacterized protein</fullName>
    </submittedName>
</protein>
<keyword evidence="3" id="KW-1185">Reference proteome</keyword>
<evidence type="ECO:0000313" key="2">
    <source>
        <dbReference type="EMBL" id="SHF55981.1"/>
    </source>
</evidence>